<dbReference type="AlphaFoldDB" id="A0A510HPA6"/>
<evidence type="ECO:0000313" key="7">
    <source>
        <dbReference type="Proteomes" id="UP000318065"/>
    </source>
</evidence>
<keyword evidence="1 4" id="KW-0479">Metal-binding</keyword>
<dbReference type="Proteomes" id="UP000318065">
    <property type="component" value="Chromosome"/>
</dbReference>
<dbReference type="InterPro" id="IPR013149">
    <property type="entry name" value="ADH-like_C"/>
</dbReference>
<dbReference type="PANTHER" id="PTHR43401:SF2">
    <property type="entry name" value="L-THREONINE 3-DEHYDROGENASE"/>
    <property type="match status" value="1"/>
</dbReference>
<evidence type="ECO:0000256" key="1">
    <source>
        <dbReference type="ARBA" id="ARBA00022723"/>
    </source>
</evidence>
<organism evidence="6 7">
    <name type="scientific">Rubrobacter xylanophilus</name>
    <dbReference type="NCBI Taxonomy" id="49319"/>
    <lineage>
        <taxon>Bacteria</taxon>
        <taxon>Bacillati</taxon>
        <taxon>Actinomycetota</taxon>
        <taxon>Rubrobacteria</taxon>
        <taxon>Rubrobacterales</taxon>
        <taxon>Rubrobacteraceae</taxon>
        <taxon>Rubrobacter</taxon>
    </lineage>
</organism>
<dbReference type="Pfam" id="PF00107">
    <property type="entry name" value="ADH_zinc_N"/>
    <property type="match status" value="1"/>
</dbReference>
<comment type="cofactor">
    <cofactor evidence="4">
        <name>Zn(2+)</name>
        <dbReference type="ChEBI" id="CHEBI:29105"/>
    </cofactor>
</comment>
<dbReference type="EMBL" id="AP019791">
    <property type="protein sequence ID" value="BBL80673.1"/>
    <property type="molecule type" value="Genomic_DNA"/>
</dbReference>
<gene>
    <name evidence="6" type="primary">adh_2</name>
    <name evidence="6" type="ORF">RxyAA322_25270</name>
</gene>
<dbReference type="Gene3D" id="3.90.180.10">
    <property type="entry name" value="Medium-chain alcohol dehydrogenases, catalytic domain"/>
    <property type="match status" value="1"/>
</dbReference>
<evidence type="ECO:0000256" key="3">
    <source>
        <dbReference type="ARBA" id="ARBA00023002"/>
    </source>
</evidence>
<dbReference type="RefSeq" id="WP_143528659.1">
    <property type="nucleotide sequence ID" value="NZ_AP019791.1"/>
</dbReference>
<reference evidence="6" key="1">
    <citation type="journal article" date="2019" name="Microbiol. Resour. Announc.">
        <title>Complete Genome Sequence of Rubrobacter xylanophilus Strain AA3-22, Isolated from Arima Onsen in Japan.</title>
        <authorList>
            <person name="Tomariguchi N."/>
            <person name="Miyazaki K."/>
        </authorList>
    </citation>
    <scope>NUCLEOTIDE SEQUENCE [LARGE SCALE GENOMIC DNA]</scope>
    <source>
        <strain evidence="6">AA3-22</strain>
    </source>
</reference>
<dbReference type="GO" id="GO:0016491">
    <property type="term" value="F:oxidoreductase activity"/>
    <property type="evidence" value="ECO:0007669"/>
    <property type="project" value="UniProtKB-KW"/>
</dbReference>
<evidence type="ECO:0000313" key="6">
    <source>
        <dbReference type="EMBL" id="BBL80673.1"/>
    </source>
</evidence>
<dbReference type="SUPFAM" id="SSF50129">
    <property type="entry name" value="GroES-like"/>
    <property type="match status" value="1"/>
</dbReference>
<evidence type="ECO:0000259" key="5">
    <source>
        <dbReference type="SMART" id="SM00829"/>
    </source>
</evidence>
<dbReference type="InterPro" id="IPR050129">
    <property type="entry name" value="Zn_alcohol_dh"/>
</dbReference>
<dbReference type="SMART" id="SM00829">
    <property type="entry name" value="PKS_ER"/>
    <property type="match status" value="1"/>
</dbReference>
<dbReference type="Pfam" id="PF08240">
    <property type="entry name" value="ADH_N"/>
    <property type="match status" value="1"/>
</dbReference>
<keyword evidence="3" id="KW-0560">Oxidoreductase</keyword>
<dbReference type="PROSITE" id="PS00059">
    <property type="entry name" value="ADH_ZINC"/>
    <property type="match status" value="1"/>
</dbReference>
<dbReference type="OrthoDB" id="5295340at2"/>
<comment type="similarity">
    <text evidence="4">Belongs to the zinc-containing alcohol dehydrogenase family.</text>
</comment>
<dbReference type="CDD" id="cd08236">
    <property type="entry name" value="sugar_DH"/>
    <property type="match status" value="1"/>
</dbReference>
<keyword evidence="2 4" id="KW-0862">Zinc</keyword>
<accession>A0A510HPA6</accession>
<proteinExistence type="inferred from homology"/>
<dbReference type="GO" id="GO:0008270">
    <property type="term" value="F:zinc ion binding"/>
    <property type="evidence" value="ECO:0007669"/>
    <property type="project" value="InterPro"/>
</dbReference>
<keyword evidence="7" id="KW-1185">Reference proteome</keyword>
<dbReference type="InterPro" id="IPR013154">
    <property type="entry name" value="ADH-like_N"/>
</dbReference>
<protein>
    <submittedName>
        <fullName evidence="6">Galactitol-1-phosphate 5-dehydrogenase</fullName>
    </submittedName>
</protein>
<dbReference type="InterPro" id="IPR020843">
    <property type="entry name" value="ER"/>
</dbReference>
<evidence type="ECO:0000256" key="2">
    <source>
        <dbReference type="ARBA" id="ARBA00022833"/>
    </source>
</evidence>
<feature type="domain" description="Enoyl reductase (ER)" evidence="5">
    <location>
        <begin position="8"/>
        <end position="336"/>
    </location>
</feature>
<evidence type="ECO:0000256" key="4">
    <source>
        <dbReference type="RuleBase" id="RU361277"/>
    </source>
</evidence>
<dbReference type="SUPFAM" id="SSF51735">
    <property type="entry name" value="NAD(P)-binding Rossmann-fold domains"/>
    <property type="match status" value="1"/>
</dbReference>
<sequence>MKGVVWHGPRRMAVEEVPQPEPGPGAVVLRTGAAGICGSEVEGYLGRMGNRTPPLIMGHEFSGTVVAVGEGVDGGWLGRRVAVNPLISCGECRLCRAGHENLCPERAMVGIHRPGAFAEYVEVPAGGLHALPEGMDLRSAALAEPLANGVHAAGLGLERGPAELAVVMGAGTIGLMCLQAAVLSGIPEVWVLEPHDGRRARALELGASRALAPGAASEEAVREAAGGLGADLVLDAAGAGETRRAAARLARPGGTVVLVGLHEDETSLGFHDVVRRQIALQGSYAYTPRDFERALEWLASGEAGIGELPDPLPLEKGPDAFEELVRGPSDRVKVFLGEGA</sequence>
<dbReference type="InterPro" id="IPR002328">
    <property type="entry name" value="ADH_Zn_CS"/>
</dbReference>
<dbReference type="Gene3D" id="3.40.50.720">
    <property type="entry name" value="NAD(P)-binding Rossmann-like Domain"/>
    <property type="match status" value="1"/>
</dbReference>
<name>A0A510HPA6_9ACTN</name>
<dbReference type="InterPro" id="IPR011032">
    <property type="entry name" value="GroES-like_sf"/>
</dbReference>
<dbReference type="PANTHER" id="PTHR43401">
    <property type="entry name" value="L-THREONINE 3-DEHYDROGENASE"/>
    <property type="match status" value="1"/>
</dbReference>
<dbReference type="InterPro" id="IPR036291">
    <property type="entry name" value="NAD(P)-bd_dom_sf"/>
</dbReference>